<dbReference type="OMA" id="NICYEYI"/>
<keyword evidence="3" id="KW-1185">Reference proteome</keyword>
<dbReference type="Gene3D" id="3.40.30.10">
    <property type="entry name" value="Glutaredoxin"/>
    <property type="match status" value="1"/>
</dbReference>
<gene>
    <name evidence="2" type="ORF">RchiOBHm_Chr1g0339691</name>
</gene>
<reference evidence="2 3" key="1">
    <citation type="journal article" date="2018" name="Nat. Genet.">
        <title>The Rosa genome provides new insights in the design of modern roses.</title>
        <authorList>
            <person name="Bendahmane M."/>
        </authorList>
    </citation>
    <scope>NUCLEOTIDE SEQUENCE [LARGE SCALE GENOMIC DNA]</scope>
    <source>
        <strain evidence="3">cv. Old Blush</strain>
    </source>
</reference>
<comment type="caution">
    <text evidence="2">The sequence shown here is derived from an EMBL/GenBank/DDBJ whole genome shotgun (WGS) entry which is preliminary data.</text>
</comment>
<feature type="domain" description="GST N-terminal" evidence="1">
    <location>
        <begin position="2"/>
        <end position="81"/>
    </location>
</feature>
<dbReference type="PANTHER" id="PTHR44548">
    <property type="entry name" value="GST N-TERMINAL DOMAIN-CONTAINING PROTEIN"/>
    <property type="match status" value="1"/>
</dbReference>
<dbReference type="PANTHER" id="PTHR44548:SF3">
    <property type="entry name" value="GST N-TERMINAL DOMAIN-CONTAINING PROTEIN"/>
    <property type="match status" value="1"/>
</dbReference>
<dbReference type="EC" id="2.5.1.18" evidence="2"/>
<dbReference type="SUPFAM" id="SSF52833">
    <property type="entry name" value="Thioredoxin-like"/>
    <property type="match status" value="1"/>
</dbReference>
<sequence length="98" mass="11149">MEVVKLFRTWSSPFALRIVWALKLKDVQYDTIFEDLSNKSSLLLQYNPVHKKVPVIVHNGKSVAESFVILEYRDGATTRAVWAVAQGKNWAKNCQVGV</sequence>
<evidence type="ECO:0000313" key="3">
    <source>
        <dbReference type="Proteomes" id="UP000238479"/>
    </source>
</evidence>
<dbReference type="Proteomes" id="UP000238479">
    <property type="component" value="Chromosome 1"/>
</dbReference>
<dbReference type="AlphaFoldDB" id="A0A2P6SDB2"/>
<evidence type="ECO:0000259" key="1">
    <source>
        <dbReference type="PROSITE" id="PS50404"/>
    </source>
</evidence>
<dbReference type="InterPro" id="IPR036249">
    <property type="entry name" value="Thioredoxin-like_sf"/>
</dbReference>
<protein>
    <submittedName>
        <fullName evidence="2">Putative glutathione transferase</fullName>
        <ecNumber evidence="2">2.5.1.18</ecNumber>
    </submittedName>
</protein>
<proteinExistence type="predicted"/>
<dbReference type="EMBL" id="PDCK01000039">
    <property type="protein sequence ID" value="PRQ56657.1"/>
    <property type="molecule type" value="Genomic_DNA"/>
</dbReference>
<accession>A0A2P6SDB2</accession>
<dbReference type="PROSITE" id="PS50404">
    <property type="entry name" value="GST_NTER"/>
    <property type="match status" value="1"/>
</dbReference>
<dbReference type="Pfam" id="PF02798">
    <property type="entry name" value="GST_N"/>
    <property type="match status" value="1"/>
</dbReference>
<evidence type="ECO:0000313" key="2">
    <source>
        <dbReference type="EMBL" id="PRQ56657.1"/>
    </source>
</evidence>
<organism evidence="2 3">
    <name type="scientific">Rosa chinensis</name>
    <name type="common">China rose</name>
    <dbReference type="NCBI Taxonomy" id="74649"/>
    <lineage>
        <taxon>Eukaryota</taxon>
        <taxon>Viridiplantae</taxon>
        <taxon>Streptophyta</taxon>
        <taxon>Embryophyta</taxon>
        <taxon>Tracheophyta</taxon>
        <taxon>Spermatophyta</taxon>
        <taxon>Magnoliopsida</taxon>
        <taxon>eudicotyledons</taxon>
        <taxon>Gunneridae</taxon>
        <taxon>Pentapetalae</taxon>
        <taxon>rosids</taxon>
        <taxon>fabids</taxon>
        <taxon>Rosales</taxon>
        <taxon>Rosaceae</taxon>
        <taxon>Rosoideae</taxon>
        <taxon>Rosoideae incertae sedis</taxon>
        <taxon>Rosa</taxon>
    </lineage>
</organism>
<dbReference type="GO" id="GO:0004364">
    <property type="term" value="F:glutathione transferase activity"/>
    <property type="evidence" value="ECO:0007669"/>
    <property type="project" value="UniProtKB-EC"/>
</dbReference>
<dbReference type="Gramene" id="PRQ56657">
    <property type="protein sequence ID" value="PRQ56657"/>
    <property type="gene ID" value="RchiOBHm_Chr1g0339691"/>
</dbReference>
<name>A0A2P6SDB2_ROSCH</name>
<dbReference type="InterPro" id="IPR004045">
    <property type="entry name" value="Glutathione_S-Trfase_N"/>
</dbReference>
<keyword evidence="2" id="KW-0808">Transferase</keyword>